<keyword evidence="5" id="KW-1185">Reference proteome</keyword>
<feature type="region of interest" description="Disordered" evidence="2">
    <location>
        <begin position="1"/>
        <end position="20"/>
    </location>
</feature>
<dbReference type="InterPro" id="IPR008979">
    <property type="entry name" value="Galactose-bd-like_sf"/>
</dbReference>
<evidence type="ECO:0000256" key="2">
    <source>
        <dbReference type="SAM" id="MobiDB-lite"/>
    </source>
</evidence>
<organism evidence="4 5">
    <name type="scientific">Orbilia javanica</name>
    <dbReference type="NCBI Taxonomy" id="47235"/>
    <lineage>
        <taxon>Eukaryota</taxon>
        <taxon>Fungi</taxon>
        <taxon>Dikarya</taxon>
        <taxon>Ascomycota</taxon>
        <taxon>Pezizomycotina</taxon>
        <taxon>Orbiliomycetes</taxon>
        <taxon>Orbiliales</taxon>
        <taxon>Orbiliaceae</taxon>
        <taxon>Orbilia</taxon>
    </lineage>
</organism>
<name>A0AAN8N9P6_9PEZI</name>
<dbReference type="InterPro" id="IPR039131">
    <property type="entry name" value="NDUFAF1"/>
</dbReference>
<evidence type="ECO:0000313" key="5">
    <source>
        <dbReference type="Proteomes" id="UP001313282"/>
    </source>
</evidence>
<reference evidence="4 5" key="1">
    <citation type="submission" date="2019-10" db="EMBL/GenBank/DDBJ databases">
        <authorList>
            <person name="Palmer J.M."/>
        </authorList>
    </citation>
    <scope>NUCLEOTIDE SEQUENCE [LARGE SCALE GENOMIC DNA]</scope>
    <source>
        <strain evidence="4 5">TWF718</strain>
    </source>
</reference>
<dbReference type="PANTHER" id="PTHR13194:SF19">
    <property type="entry name" value="NAD(P)-BINDING ROSSMANN-FOLD SUPERFAMILY PROTEIN"/>
    <property type="match status" value="1"/>
</dbReference>
<dbReference type="Pfam" id="PF08547">
    <property type="entry name" value="CIA30"/>
    <property type="match status" value="1"/>
</dbReference>
<feature type="domain" description="NADH:ubiquinone oxidoreductase intermediate-associated protein 30" evidence="3">
    <location>
        <begin position="35"/>
        <end position="143"/>
    </location>
</feature>
<sequence>MSGSDDSTLPHGSKIDPTSCEHTITDLFGGERKWESEYWTASDDRVRGGQSQSYLKISEEKYSATFHGDLDITALGGAGFASQRTADAAGAPWDLSKADGVAIGLGDIDDRIYTLVLKDTILPKRPDGREQSTISYEFSFSILNNGNDGLGRAIYRGSSPLANLPEKPYALSRFYRPKLGENNEASTSAVIFVPWKAFYPYYRGKREPKDSPFDPLDRAKIKRISIMCRSMFGKQCGHFSVQIMFISTFSVSNIPSIAPEVPLIPLEGSSSTGHAEDAYIFHRPLSPDTTRTPRYHKSPEQDLVENFNELQVERTKKPISRANSIDIAPGEKSAE</sequence>
<gene>
    <name evidence="4" type="ORF">TWF718_000051</name>
</gene>
<protein>
    <recommendedName>
        <fullName evidence="3">NADH:ubiquinone oxidoreductase intermediate-associated protein 30 domain-containing protein</fullName>
    </recommendedName>
</protein>
<dbReference type="GO" id="GO:0051082">
    <property type="term" value="F:unfolded protein binding"/>
    <property type="evidence" value="ECO:0007669"/>
    <property type="project" value="TreeGrafter"/>
</dbReference>
<proteinExistence type="inferred from homology"/>
<dbReference type="GO" id="GO:0010257">
    <property type="term" value="P:NADH dehydrogenase complex assembly"/>
    <property type="evidence" value="ECO:0007669"/>
    <property type="project" value="TreeGrafter"/>
</dbReference>
<evidence type="ECO:0000313" key="4">
    <source>
        <dbReference type="EMBL" id="KAK6355659.1"/>
    </source>
</evidence>
<comment type="caution">
    <text evidence="4">The sequence shown here is derived from an EMBL/GenBank/DDBJ whole genome shotgun (WGS) entry which is preliminary data.</text>
</comment>
<dbReference type="SUPFAM" id="SSF49785">
    <property type="entry name" value="Galactose-binding domain-like"/>
    <property type="match status" value="1"/>
</dbReference>
<dbReference type="AlphaFoldDB" id="A0AAN8N9P6"/>
<dbReference type="EMBL" id="JAVHNR010000001">
    <property type="protein sequence ID" value="KAK6355659.1"/>
    <property type="molecule type" value="Genomic_DNA"/>
</dbReference>
<evidence type="ECO:0000256" key="1">
    <source>
        <dbReference type="ARBA" id="ARBA00007884"/>
    </source>
</evidence>
<comment type="similarity">
    <text evidence="1">Belongs to the CIA30 family.</text>
</comment>
<accession>A0AAN8N9P6</accession>
<dbReference type="Proteomes" id="UP001313282">
    <property type="component" value="Unassembled WGS sequence"/>
</dbReference>
<dbReference type="InterPro" id="IPR013857">
    <property type="entry name" value="NADH-UbQ_OxRdtase-assoc_prot30"/>
</dbReference>
<evidence type="ECO:0000259" key="3">
    <source>
        <dbReference type="Pfam" id="PF08547"/>
    </source>
</evidence>
<feature type="region of interest" description="Disordered" evidence="2">
    <location>
        <begin position="314"/>
        <end position="335"/>
    </location>
</feature>
<dbReference type="PANTHER" id="PTHR13194">
    <property type="entry name" value="COMPLEX I INTERMEDIATE-ASSOCIATED PROTEIN 30"/>
    <property type="match status" value="1"/>
</dbReference>